<proteinExistence type="predicted"/>
<reference evidence="1" key="1">
    <citation type="submission" date="2021-09" db="EMBL/GenBank/DDBJ databases">
        <authorList>
            <consortium name="AG Swart"/>
            <person name="Singh M."/>
            <person name="Singh A."/>
            <person name="Seah K."/>
            <person name="Emmerich C."/>
        </authorList>
    </citation>
    <scope>NUCLEOTIDE SEQUENCE</scope>
    <source>
        <strain evidence="1">ATCC30299</strain>
    </source>
</reference>
<evidence type="ECO:0000313" key="2">
    <source>
        <dbReference type="Proteomes" id="UP001162131"/>
    </source>
</evidence>
<name>A0AAU9IKQ2_9CILI</name>
<dbReference type="Proteomes" id="UP001162131">
    <property type="component" value="Unassembled WGS sequence"/>
</dbReference>
<gene>
    <name evidence="1" type="ORF">BSTOLATCC_MIC9626</name>
</gene>
<dbReference type="EMBL" id="CAJZBQ010000011">
    <property type="protein sequence ID" value="CAG9313822.1"/>
    <property type="molecule type" value="Genomic_DNA"/>
</dbReference>
<comment type="caution">
    <text evidence="1">The sequence shown here is derived from an EMBL/GenBank/DDBJ whole genome shotgun (WGS) entry which is preliminary data.</text>
</comment>
<evidence type="ECO:0008006" key="3">
    <source>
        <dbReference type="Google" id="ProtNLM"/>
    </source>
</evidence>
<protein>
    <recommendedName>
        <fullName evidence="3">RING-type domain-containing protein</fullName>
    </recommendedName>
</protein>
<accession>A0AAU9IKQ2</accession>
<organism evidence="1 2">
    <name type="scientific">Blepharisma stoltei</name>
    <dbReference type="NCBI Taxonomy" id="1481888"/>
    <lineage>
        <taxon>Eukaryota</taxon>
        <taxon>Sar</taxon>
        <taxon>Alveolata</taxon>
        <taxon>Ciliophora</taxon>
        <taxon>Postciliodesmatophora</taxon>
        <taxon>Heterotrichea</taxon>
        <taxon>Heterotrichida</taxon>
        <taxon>Blepharismidae</taxon>
        <taxon>Blepharisma</taxon>
    </lineage>
</organism>
<dbReference type="InterPro" id="IPR017900">
    <property type="entry name" value="4Fe4S_Fe_S_CS"/>
</dbReference>
<sequence length="261" mass="30507">MVERDICTSPEIKELIKRQSSLICYLLEEVSKSGTDFTKSDRFANNITYISEAYDFYKDKGLDIREDEIKYIKEIKNWYSAQKAEQVIKSQSNFCCKCNTLIANPYSIPSCPKEHKLCWYCIMIKILRKPNSSIPYSISCICTERVNLEYVPDFTCPNCNISKHVSEFLKFKCKEEYKFLCKKCCRASYKRKVCKFCNESLPRKTLKIFKKRAEFQCLSCLKRDQEIYSPGCSNGCIVCKTCQTLCEGYCAFCNNEMHKLK</sequence>
<dbReference type="AlphaFoldDB" id="A0AAU9IKQ2"/>
<keyword evidence="2" id="KW-1185">Reference proteome</keyword>
<dbReference type="PROSITE" id="PS00198">
    <property type="entry name" value="4FE4S_FER_1"/>
    <property type="match status" value="1"/>
</dbReference>
<evidence type="ECO:0000313" key="1">
    <source>
        <dbReference type="EMBL" id="CAG9313822.1"/>
    </source>
</evidence>